<protein>
    <submittedName>
        <fullName evidence="2">Uncharacterized protein</fullName>
    </submittedName>
</protein>
<sequence length="144" mass="16475">MSGEGARRRSLGRPTATGRCDDINKPKSDGCRHGDRVTHHYSRGLRFSEFAGHVRNPAKDVWGWCCVADRSVACMRVLELYFLSMMTSEGLFEGGCVRVARCSMLKFLRRYICFLSQLARRAPTLRQHPPHQTMESNDDYFEKA</sequence>
<proteinExistence type="predicted"/>
<dbReference type="RefSeq" id="XP_009823632.1">
    <property type="nucleotide sequence ID" value="XM_009825330.1"/>
</dbReference>
<dbReference type="AlphaFoldDB" id="W4H6B2"/>
<reference evidence="2" key="1">
    <citation type="submission" date="2013-12" db="EMBL/GenBank/DDBJ databases">
        <title>The Genome Sequence of Aphanomyces astaci APO3.</title>
        <authorList>
            <consortium name="The Broad Institute Genomics Platform"/>
            <person name="Russ C."/>
            <person name="Tyler B."/>
            <person name="van West P."/>
            <person name="Dieguez-Uribeondo J."/>
            <person name="Young S.K."/>
            <person name="Zeng Q."/>
            <person name="Gargeya S."/>
            <person name="Fitzgerald M."/>
            <person name="Abouelleil A."/>
            <person name="Alvarado L."/>
            <person name="Chapman S.B."/>
            <person name="Gainer-Dewar J."/>
            <person name="Goldberg J."/>
            <person name="Griggs A."/>
            <person name="Gujja S."/>
            <person name="Hansen M."/>
            <person name="Howarth C."/>
            <person name="Imamovic A."/>
            <person name="Ireland A."/>
            <person name="Larimer J."/>
            <person name="McCowan C."/>
            <person name="Murphy C."/>
            <person name="Pearson M."/>
            <person name="Poon T.W."/>
            <person name="Priest M."/>
            <person name="Roberts A."/>
            <person name="Saif S."/>
            <person name="Shea T."/>
            <person name="Sykes S."/>
            <person name="Wortman J."/>
            <person name="Nusbaum C."/>
            <person name="Birren B."/>
        </authorList>
    </citation>
    <scope>NUCLEOTIDE SEQUENCE [LARGE SCALE GENOMIC DNA]</scope>
    <source>
        <strain evidence="2">APO3</strain>
    </source>
</reference>
<accession>W4H6B2</accession>
<name>W4H6B2_APHAT</name>
<evidence type="ECO:0000313" key="2">
    <source>
        <dbReference type="EMBL" id="ETV86834.1"/>
    </source>
</evidence>
<dbReference type="RefSeq" id="XP_009823635.1">
    <property type="nucleotide sequence ID" value="XM_009825333.1"/>
</dbReference>
<dbReference type="EMBL" id="KI913116">
    <property type="protein sequence ID" value="ETV86834.1"/>
    <property type="molecule type" value="Genomic_DNA"/>
</dbReference>
<dbReference type="RefSeq" id="XP_009823634.1">
    <property type="nucleotide sequence ID" value="XM_009825332.1"/>
</dbReference>
<dbReference type="GeneID" id="20803887"/>
<gene>
    <name evidence="2" type="ORF">H257_01891</name>
</gene>
<dbReference type="RefSeq" id="XP_009823633.1">
    <property type="nucleotide sequence ID" value="XM_009825331.1"/>
</dbReference>
<dbReference type="EMBL" id="KI913116">
    <property type="protein sequence ID" value="ETV86835.1"/>
    <property type="molecule type" value="Genomic_DNA"/>
</dbReference>
<feature type="region of interest" description="Disordered" evidence="1">
    <location>
        <begin position="1"/>
        <end position="24"/>
    </location>
</feature>
<evidence type="ECO:0000256" key="1">
    <source>
        <dbReference type="SAM" id="MobiDB-lite"/>
    </source>
</evidence>
<dbReference type="EMBL" id="KI913116">
    <property type="protein sequence ID" value="ETV86836.1"/>
    <property type="molecule type" value="Genomic_DNA"/>
</dbReference>
<dbReference type="VEuPathDB" id="FungiDB:H257_01891"/>
<organism evidence="2">
    <name type="scientific">Aphanomyces astaci</name>
    <name type="common">Crayfish plague agent</name>
    <dbReference type="NCBI Taxonomy" id="112090"/>
    <lineage>
        <taxon>Eukaryota</taxon>
        <taxon>Sar</taxon>
        <taxon>Stramenopiles</taxon>
        <taxon>Oomycota</taxon>
        <taxon>Saprolegniomycetes</taxon>
        <taxon>Saprolegniales</taxon>
        <taxon>Verrucalvaceae</taxon>
        <taxon>Aphanomyces</taxon>
    </lineage>
</organism>
<dbReference type="EMBL" id="KI913116">
    <property type="protein sequence ID" value="ETV86833.1"/>
    <property type="molecule type" value="Genomic_DNA"/>
</dbReference>
<feature type="region of interest" description="Disordered" evidence="1">
    <location>
        <begin position="125"/>
        <end position="144"/>
    </location>
</feature>